<dbReference type="Gene3D" id="3.90.1150.30">
    <property type="match status" value="1"/>
</dbReference>
<protein>
    <submittedName>
        <fullName evidence="1">Phosphoribosylglycinamide formyltransferase</fullName>
    </submittedName>
</protein>
<gene>
    <name evidence="1" type="ORF">UM93_06950</name>
</gene>
<evidence type="ECO:0000313" key="2">
    <source>
        <dbReference type="Proteomes" id="UP000061839"/>
    </source>
</evidence>
<dbReference type="InterPro" id="IPR058532">
    <property type="entry name" value="YjbR/MT2646/Rv2570-like"/>
</dbReference>
<dbReference type="STRING" id="1618207.UM93_06950"/>
<evidence type="ECO:0000313" key="1">
    <source>
        <dbReference type="EMBL" id="AJT42951.1"/>
    </source>
</evidence>
<dbReference type="AlphaFoldDB" id="A0A0D4C3J4"/>
<dbReference type="OrthoDB" id="8479417at2"/>
<dbReference type="EMBL" id="CP011005">
    <property type="protein sequence ID" value="AJT42951.1"/>
    <property type="molecule type" value="Genomic_DNA"/>
</dbReference>
<reference evidence="1 2" key="1">
    <citation type="journal article" date="2015" name="Genome Announc.">
        <title>Complete Genome Sequencing of Protease-Producing Novel Arthrobacter sp. Strain IHBB 11108 Using PacBio Single-Molecule Real-Time Sequencing Technology.</title>
        <authorList>
            <person name="Kiran S."/>
            <person name="Swarnkar M.K."/>
            <person name="Pal M."/>
            <person name="Thakur R."/>
            <person name="Tewari R."/>
            <person name="Singh A.K."/>
            <person name="Gulati A."/>
        </authorList>
    </citation>
    <scope>NUCLEOTIDE SEQUENCE [LARGE SCALE GENOMIC DNA]</scope>
    <source>
        <strain evidence="1 2">IHBB 11108</strain>
    </source>
</reference>
<dbReference type="Proteomes" id="UP000061839">
    <property type="component" value="Chromosome"/>
</dbReference>
<keyword evidence="2" id="KW-1185">Reference proteome</keyword>
<accession>A0A0D4C3J4</accession>
<dbReference type="PATRIC" id="fig|1618207.4.peg.1409"/>
<organism evidence="1 2">
    <name type="scientific">Psychromicrobium lacuslunae</name>
    <dbReference type="NCBI Taxonomy" id="1618207"/>
    <lineage>
        <taxon>Bacteria</taxon>
        <taxon>Bacillati</taxon>
        <taxon>Actinomycetota</taxon>
        <taxon>Actinomycetes</taxon>
        <taxon>Micrococcales</taxon>
        <taxon>Micrococcaceae</taxon>
        <taxon>Psychromicrobium</taxon>
    </lineage>
</organism>
<dbReference type="GO" id="GO:0016740">
    <property type="term" value="F:transferase activity"/>
    <property type="evidence" value="ECO:0007669"/>
    <property type="project" value="UniProtKB-KW"/>
</dbReference>
<dbReference type="RefSeq" id="WP_045077029.1">
    <property type="nucleotide sequence ID" value="NZ_CP011005.1"/>
</dbReference>
<dbReference type="SUPFAM" id="SSF142906">
    <property type="entry name" value="YjbR-like"/>
    <property type="match status" value="1"/>
</dbReference>
<sequence>MAHPRMYDDDDFGLAELRALALAFPEAIEKEAFGRPTFRAGEKGKVFSYFGQGQSGHPRPFSVLVLLEEAEREALLTEERCYLPSYLAPAGWLGIDLTITTPDWQEIAELLDSSYRRVASKSLITRLDTEGGPADQR</sequence>
<name>A0A0D4C3J4_9MICC</name>
<dbReference type="InterPro" id="IPR038056">
    <property type="entry name" value="YjbR-like_sf"/>
</dbReference>
<keyword evidence="1" id="KW-0808">Transferase</keyword>
<dbReference type="KEGG" id="ari:UM93_06950"/>
<dbReference type="HOGENOM" id="CLU_138549_2_0_11"/>
<dbReference type="Pfam" id="PF04237">
    <property type="entry name" value="YjbR"/>
    <property type="match status" value="1"/>
</dbReference>
<proteinExistence type="predicted"/>